<keyword evidence="2" id="KW-0732">Signal</keyword>
<sequence length="96" mass="8548">MKKLSTALLAGAFALTTATAFAQVGVNAGTSTSGGAAVTGTKGSGSLGTSTGAGATVGGTKANVGADASGNAAAKKKQGTTTGSGAAGVGATGTVK</sequence>
<keyword evidence="4" id="KW-1185">Reference proteome</keyword>
<evidence type="ECO:0000313" key="3">
    <source>
        <dbReference type="EMBL" id="RDV01015.1"/>
    </source>
</evidence>
<gene>
    <name evidence="3" type="ORF">DXH78_19450</name>
</gene>
<evidence type="ECO:0000256" key="2">
    <source>
        <dbReference type="SAM" id="SignalP"/>
    </source>
</evidence>
<comment type="caution">
    <text evidence="3">The sequence shown here is derived from an EMBL/GenBank/DDBJ whole genome shotgun (WGS) entry which is preliminary data.</text>
</comment>
<feature type="compositionally biased region" description="Low complexity" evidence="1">
    <location>
        <begin position="47"/>
        <end position="65"/>
    </location>
</feature>
<dbReference type="AlphaFoldDB" id="A0A371B0B0"/>
<proteinExistence type="predicted"/>
<feature type="compositionally biased region" description="Gly residues" evidence="1">
    <location>
        <begin position="85"/>
        <end position="96"/>
    </location>
</feature>
<organism evidence="3 4">
    <name type="scientific">Undibacter mobilis</name>
    <dbReference type="NCBI Taxonomy" id="2292256"/>
    <lineage>
        <taxon>Bacteria</taxon>
        <taxon>Pseudomonadati</taxon>
        <taxon>Pseudomonadota</taxon>
        <taxon>Alphaproteobacteria</taxon>
        <taxon>Hyphomicrobiales</taxon>
        <taxon>Nitrobacteraceae</taxon>
        <taxon>Undibacter</taxon>
    </lineage>
</organism>
<reference evidence="4" key="1">
    <citation type="submission" date="2018-08" db="EMBL/GenBank/DDBJ databases">
        <authorList>
            <person name="Kim S.-J."/>
            <person name="Jung G.-Y."/>
        </authorList>
    </citation>
    <scope>NUCLEOTIDE SEQUENCE [LARGE SCALE GENOMIC DNA]</scope>
    <source>
        <strain evidence="4">GY_H</strain>
    </source>
</reference>
<dbReference type="EMBL" id="QRGO01000004">
    <property type="protein sequence ID" value="RDV01015.1"/>
    <property type="molecule type" value="Genomic_DNA"/>
</dbReference>
<protein>
    <submittedName>
        <fullName evidence="3">Uncharacterized protein</fullName>
    </submittedName>
</protein>
<dbReference type="Proteomes" id="UP000263993">
    <property type="component" value="Unassembled WGS sequence"/>
</dbReference>
<feature type="region of interest" description="Disordered" evidence="1">
    <location>
        <begin position="31"/>
        <end position="96"/>
    </location>
</feature>
<feature type="chain" id="PRO_5016595942" evidence="2">
    <location>
        <begin position="23"/>
        <end position="96"/>
    </location>
</feature>
<name>A0A371B0B0_9BRAD</name>
<accession>A0A371B0B0</accession>
<evidence type="ECO:0000313" key="4">
    <source>
        <dbReference type="Proteomes" id="UP000263993"/>
    </source>
</evidence>
<feature type="compositionally biased region" description="Low complexity" evidence="1">
    <location>
        <begin position="31"/>
        <end position="41"/>
    </location>
</feature>
<evidence type="ECO:0000256" key="1">
    <source>
        <dbReference type="SAM" id="MobiDB-lite"/>
    </source>
</evidence>
<feature type="signal peptide" evidence="2">
    <location>
        <begin position="1"/>
        <end position="22"/>
    </location>
</feature>
<dbReference type="RefSeq" id="WP_115518941.1">
    <property type="nucleotide sequence ID" value="NZ_QRGO01000004.1"/>
</dbReference>